<feature type="transmembrane region" description="Helical" evidence="1">
    <location>
        <begin position="252"/>
        <end position="275"/>
    </location>
</feature>
<organism evidence="2 3">
    <name type="scientific">Moniliophthora roreri</name>
    <name type="common">Frosty pod rot fungus</name>
    <name type="synonym">Monilia roreri</name>
    <dbReference type="NCBI Taxonomy" id="221103"/>
    <lineage>
        <taxon>Eukaryota</taxon>
        <taxon>Fungi</taxon>
        <taxon>Dikarya</taxon>
        <taxon>Basidiomycota</taxon>
        <taxon>Agaricomycotina</taxon>
        <taxon>Agaricomycetes</taxon>
        <taxon>Agaricomycetidae</taxon>
        <taxon>Agaricales</taxon>
        <taxon>Marasmiineae</taxon>
        <taxon>Marasmiaceae</taxon>
        <taxon>Moniliophthora</taxon>
    </lineage>
</organism>
<keyword evidence="1" id="KW-0812">Transmembrane</keyword>
<evidence type="ECO:0000313" key="3">
    <source>
        <dbReference type="Proteomes" id="UP000054988"/>
    </source>
</evidence>
<accession>A0A0W0FEA2</accession>
<feature type="transmembrane region" description="Helical" evidence="1">
    <location>
        <begin position="93"/>
        <end position="111"/>
    </location>
</feature>
<feature type="transmembrane region" description="Helical" evidence="1">
    <location>
        <begin position="380"/>
        <end position="402"/>
    </location>
</feature>
<dbReference type="Proteomes" id="UP000054988">
    <property type="component" value="Unassembled WGS sequence"/>
</dbReference>
<gene>
    <name evidence="2" type="ORF">WG66_12837</name>
</gene>
<evidence type="ECO:0000256" key="1">
    <source>
        <dbReference type="SAM" id="Phobius"/>
    </source>
</evidence>
<dbReference type="PANTHER" id="PTHR35043:SF7">
    <property type="entry name" value="TRANSCRIPTION FACTOR DOMAIN-CONTAINING PROTEIN"/>
    <property type="match status" value="1"/>
</dbReference>
<proteinExistence type="predicted"/>
<feature type="transmembrane region" description="Helical" evidence="1">
    <location>
        <begin position="414"/>
        <end position="431"/>
    </location>
</feature>
<dbReference type="PANTHER" id="PTHR35043">
    <property type="entry name" value="TRANSCRIPTION FACTOR DOMAIN-CONTAINING PROTEIN"/>
    <property type="match status" value="1"/>
</dbReference>
<reference evidence="2 3" key="1">
    <citation type="submission" date="2015-12" db="EMBL/GenBank/DDBJ databases">
        <title>Draft genome sequence of Moniliophthora roreri, the causal agent of frosty pod rot of cacao.</title>
        <authorList>
            <person name="Aime M.C."/>
            <person name="Diaz-Valderrama J.R."/>
            <person name="Kijpornyongpan T."/>
            <person name="Phillips-Mora W."/>
        </authorList>
    </citation>
    <scope>NUCLEOTIDE SEQUENCE [LARGE SCALE GENOMIC DNA]</scope>
    <source>
        <strain evidence="2 3">MCA 2952</strain>
    </source>
</reference>
<keyword evidence="1" id="KW-0472">Membrane</keyword>
<evidence type="ECO:0000313" key="2">
    <source>
        <dbReference type="EMBL" id="KTB34595.1"/>
    </source>
</evidence>
<feature type="transmembrane region" description="Helical" evidence="1">
    <location>
        <begin position="61"/>
        <end position="81"/>
    </location>
</feature>
<feature type="transmembrane region" description="Helical" evidence="1">
    <location>
        <begin position="349"/>
        <end position="368"/>
    </location>
</feature>
<protein>
    <submittedName>
        <fullName evidence="2">Uncharacterized protein</fullName>
    </submittedName>
</protein>
<dbReference type="EMBL" id="LATX01002058">
    <property type="protein sequence ID" value="KTB34595.1"/>
    <property type="molecule type" value="Genomic_DNA"/>
</dbReference>
<sequence>MILLYTLSRSLPPSTLATSANTSSPFNPVTVILICTWVAIHPNIPEVGTHSAVVVYKNIQLMVIAILALEIIILWAMRQWYSAKAIAKQYKGYGWGMSHAFFVIMGGFALYDGDTFCGYLWENQDKGDYLPWCRYREVPPNGWKDNLHAKYWDQIAQHHEKIKQVFSTPINSNTEAMSTVEGVNALSGEKESLVKASQPTCLLEYLLQKGYITITEDETKDKSHADFIAKSIALIQTTWFILQVAAHTTEGLAITELEIITVGFALLNFGTYIFWWNKPLWVQYPVQVMWQQQELPTFELSQSERSWMELIFLPLWMTWNIILQCIDLFEDESNFTDGFPTRLEEDPLQLYITVYSIAVAFGAIHCIPWTFQFPAHTEQLLWQICAVTIAAAPIAMGCYHWWGKELLGDTPDWLSVLMFTTATLLGIFYIFS</sequence>
<comment type="caution">
    <text evidence="2">The sequence shown here is derived from an EMBL/GenBank/DDBJ whole genome shotgun (WGS) entry which is preliminary data.</text>
</comment>
<keyword evidence="1" id="KW-1133">Transmembrane helix</keyword>
<dbReference type="AlphaFoldDB" id="A0A0W0FEA2"/>
<name>A0A0W0FEA2_MONRR</name>